<comment type="caution">
    <text evidence="8">The sequence shown here is derived from an EMBL/GenBank/DDBJ whole genome shotgun (WGS) entry which is preliminary data.</text>
</comment>
<evidence type="ECO:0000313" key="8">
    <source>
        <dbReference type="EMBL" id="KAJ4475012.1"/>
    </source>
</evidence>
<reference evidence="8" key="1">
    <citation type="submission" date="2022-08" db="EMBL/GenBank/DDBJ databases">
        <title>A Global Phylogenomic Analysis of the Shiitake Genus Lentinula.</title>
        <authorList>
            <consortium name="DOE Joint Genome Institute"/>
            <person name="Sierra-Patev S."/>
            <person name="Min B."/>
            <person name="Naranjo-Ortiz M."/>
            <person name="Looney B."/>
            <person name="Konkel Z."/>
            <person name="Slot J.C."/>
            <person name="Sakamoto Y."/>
            <person name="Steenwyk J.L."/>
            <person name="Rokas A."/>
            <person name="Carro J."/>
            <person name="Camarero S."/>
            <person name="Ferreira P."/>
            <person name="Molpeceres G."/>
            <person name="Ruiz-Duenas F.J."/>
            <person name="Serrano A."/>
            <person name="Henrissat B."/>
            <person name="Drula E."/>
            <person name="Hughes K.W."/>
            <person name="Mata J.L."/>
            <person name="Ishikawa N.K."/>
            <person name="Vargas-Isla R."/>
            <person name="Ushijima S."/>
            <person name="Smith C.A."/>
            <person name="Ahrendt S."/>
            <person name="Andreopoulos W."/>
            <person name="He G."/>
            <person name="Labutti K."/>
            <person name="Lipzen A."/>
            <person name="Ng V."/>
            <person name="Riley R."/>
            <person name="Sandor L."/>
            <person name="Barry K."/>
            <person name="Martinez A.T."/>
            <person name="Xiao Y."/>
            <person name="Gibbons J.G."/>
            <person name="Terashima K."/>
            <person name="Grigoriev I.V."/>
            <person name="Hibbett D.S."/>
        </authorList>
    </citation>
    <scope>NUCLEOTIDE SEQUENCE</scope>
    <source>
        <strain evidence="8">JLM2183</strain>
    </source>
</reference>
<organism evidence="8 9">
    <name type="scientific">Lentinula aciculospora</name>
    <dbReference type="NCBI Taxonomy" id="153920"/>
    <lineage>
        <taxon>Eukaryota</taxon>
        <taxon>Fungi</taxon>
        <taxon>Dikarya</taxon>
        <taxon>Basidiomycota</taxon>
        <taxon>Agaricomycotina</taxon>
        <taxon>Agaricomycetes</taxon>
        <taxon>Agaricomycetidae</taxon>
        <taxon>Agaricales</taxon>
        <taxon>Marasmiineae</taxon>
        <taxon>Omphalotaceae</taxon>
        <taxon>Lentinula</taxon>
    </lineage>
</organism>
<keyword evidence="4" id="KW-0206">Cytoskeleton</keyword>
<keyword evidence="3" id="KW-0597">Phosphoprotein</keyword>
<feature type="non-terminal residue" evidence="8">
    <location>
        <position position="245"/>
    </location>
</feature>
<gene>
    <name evidence="8" type="ORF">J3R30DRAFT_3224134</name>
</gene>
<dbReference type="GO" id="GO:0005856">
    <property type="term" value="C:cytoskeleton"/>
    <property type="evidence" value="ECO:0007669"/>
    <property type="project" value="UniProtKB-SubCell"/>
</dbReference>
<feature type="region of interest" description="Disordered" evidence="5">
    <location>
        <begin position="219"/>
        <end position="245"/>
    </location>
</feature>
<dbReference type="SUPFAM" id="SSF50729">
    <property type="entry name" value="PH domain-like"/>
    <property type="match status" value="1"/>
</dbReference>
<proteinExistence type="predicted"/>
<name>A0A9W9DLS0_9AGAR</name>
<dbReference type="GO" id="GO:0007015">
    <property type="term" value="P:actin filament organization"/>
    <property type="evidence" value="ECO:0007669"/>
    <property type="project" value="InterPro"/>
</dbReference>
<dbReference type="Pfam" id="PF00786">
    <property type="entry name" value="PBD"/>
    <property type="match status" value="1"/>
</dbReference>
<evidence type="ECO:0000256" key="1">
    <source>
        <dbReference type="ARBA" id="ARBA00004245"/>
    </source>
</evidence>
<keyword evidence="2" id="KW-0963">Cytoplasm</keyword>
<dbReference type="InterPro" id="IPR033927">
    <property type="entry name" value="WASPfam_EVH1"/>
</dbReference>
<dbReference type="SUPFAM" id="SSF47912">
    <property type="entry name" value="Wiscott-Aldrich syndrome protein, WASP, C-terminal domain"/>
    <property type="match status" value="1"/>
</dbReference>
<feature type="region of interest" description="Disordered" evidence="5">
    <location>
        <begin position="131"/>
        <end position="152"/>
    </location>
</feature>
<dbReference type="SMART" id="SM00461">
    <property type="entry name" value="WH1"/>
    <property type="match status" value="1"/>
</dbReference>
<evidence type="ECO:0008006" key="10">
    <source>
        <dbReference type="Google" id="ProtNLM"/>
    </source>
</evidence>
<protein>
    <recommendedName>
        <fullName evidence="10">WH1-domain-containing protein</fullName>
    </recommendedName>
</protein>
<dbReference type="Pfam" id="PF00568">
    <property type="entry name" value="WH1"/>
    <property type="match status" value="1"/>
</dbReference>
<dbReference type="InterPro" id="IPR011026">
    <property type="entry name" value="WAS_C"/>
</dbReference>
<evidence type="ECO:0000256" key="2">
    <source>
        <dbReference type="ARBA" id="ARBA00022490"/>
    </source>
</evidence>
<sequence>MPSQSTLSADDKAKVKSAVPVSPATNKIFYATLARVYYAYPDSNKWAYAGLQGALTLTRSNVTSALFFNLVDLSGTRGIIWSHEFYQGFETEYNTDRPWFHSFPSDECMVGFVFVDESEARSLEKKIKEKSGKKAKAAKSKKHKSSSTIKASGKIDKSLISAPTQGSFKHVAHMGYDADKGFTSRNVDPSWTTIVGNLEEKGVDREIIERDMEFIRDYLKTHPEAAGEEKPKKQKSLKPPPPPSR</sequence>
<dbReference type="CDD" id="cd00132">
    <property type="entry name" value="CRIB"/>
    <property type="match status" value="1"/>
</dbReference>
<dbReference type="InterPro" id="IPR000095">
    <property type="entry name" value="CRIB_dom"/>
</dbReference>
<dbReference type="Proteomes" id="UP001150266">
    <property type="component" value="Unassembled WGS sequence"/>
</dbReference>
<dbReference type="OrthoDB" id="8963340at2759"/>
<dbReference type="PROSITE" id="PS50229">
    <property type="entry name" value="WH1"/>
    <property type="match status" value="1"/>
</dbReference>
<feature type="domain" description="WH1" evidence="7">
    <location>
        <begin position="21"/>
        <end position="134"/>
    </location>
</feature>
<dbReference type="InterPro" id="IPR011993">
    <property type="entry name" value="PH-like_dom_sf"/>
</dbReference>
<comment type="subcellular location">
    <subcellularLocation>
        <location evidence="1">Cytoplasm</location>
        <location evidence="1">Cytoskeleton</location>
    </subcellularLocation>
</comment>
<evidence type="ECO:0000256" key="4">
    <source>
        <dbReference type="ARBA" id="ARBA00023212"/>
    </source>
</evidence>
<evidence type="ECO:0000259" key="7">
    <source>
        <dbReference type="PROSITE" id="PS50229"/>
    </source>
</evidence>
<evidence type="ECO:0000313" key="9">
    <source>
        <dbReference type="Proteomes" id="UP001150266"/>
    </source>
</evidence>
<dbReference type="CDD" id="cd01205">
    <property type="entry name" value="EVH1_WASP-like"/>
    <property type="match status" value="1"/>
</dbReference>
<feature type="compositionally biased region" description="Basic and acidic residues" evidence="5">
    <location>
        <begin position="219"/>
        <end position="231"/>
    </location>
</feature>
<dbReference type="PROSITE" id="PS50108">
    <property type="entry name" value="CRIB"/>
    <property type="match status" value="1"/>
</dbReference>
<evidence type="ECO:0000256" key="3">
    <source>
        <dbReference type="ARBA" id="ARBA00022553"/>
    </source>
</evidence>
<evidence type="ECO:0000259" key="6">
    <source>
        <dbReference type="PROSITE" id="PS50108"/>
    </source>
</evidence>
<dbReference type="Gene3D" id="3.90.810.10">
    <property type="entry name" value="CRIB domain"/>
    <property type="match status" value="1"/>
</dbReference>
<dbReference type="InterPro" id="IPR000697">
    <property type="entry name" value="WH1/EVH1_dom"/>
</dbReference>
<dbReference type="EMBL" id="JAOTPV010000015">
    <property type="protein sequence ID" value="KAJ4475012.1"/>
    <property type="molecule type" value="Genomic_DNA"/>
</dbReference>
<evidence type="ECO:0000256" key="5">
    <source>
        <dbReference type="SAM" id="MobiDB-lite"/>
    </source>
</evidence>
<accession>A0A9W9DLS0</accession>
<keyword evidence="9" id="KW-1185">Reference proteome</keyword>
<feature type="domain" description="CRIB" evidence="6">
    <location>
        <begin position="160"/>
        <end position="175"/>
    </location>
</feature>
<dbReference type="InterPro" id="IPR036936">
    <property type="entry name" value="CRIB_dom_sf"/>
</dbReference>
<dbReference type="Gene3D" id="2.30.29.30">
    <property type="entry name" value="Pleckstrin-homology domain (PH domain)/Phosphotyrosine-binding domain (PTB)"/>
    <property type="match status" value="1"/>
</dbReference>
<feature type="compositionally biased region" description="Basic residues" evidence="5">
    <location>
        <begin position="133"/>
        <end position="145"/>
    </location>
</feature>
<dbReference type="AlphaFoldDB" id="A0A9W9DLS0"/>